<protein>
    <submittedName>
        <fullName evidence="3">UDP-2,3-diacylglucosamine diphosphatase LpxI</fullName>
        <ecNumber evidence="3">3.6.1.54</ecNumber>
    </submittedName>
</protein>
<dbReference type="Gene3D" id="3.40.50.20">
    <property type="match status" value="1"/>
</dbReference>
<reference evidence="3" key="1">
    <citation type="submission" date="2020-10" db="EMBL/GenBank/DDBJ databases">
        <authorList>
            <person name="Gilroy R."/>
        </authorList>
    </citation>
    <scope>NUCLEOTIDE SEQUENCE</scope>
    <source>
        <strain evidence="3">10192</strain>
    </source>
</reference>
<dbReference type="InterPro" id="IPR010415">
    <property type="entry name" value="LpxI_C"/>
</dbReference>
<name>A0A9D9DQR9_9BACT</name>
<comment type="caution">
    <text evidence="3">The sequence shown here is derived from an EMBL/GenBank/DDBJ whole genome shotgun (WGS) entry which is preliminary data.</text>
</comment>
<dbReference type="Proteomes" id="UP000823632">
    <property type="component" value="Unassembled WGS sequence"/>
</dbReference>
<dbReference type="Gene3D" id="3.40.140.80">
    <property type="match status" value="1"/>
</dbReference>
<dbReference type="PANTHER" id="PTHR39962">
    <property type="entry name" value="BLL4848 PROTEIN"/>
    <property type="match status" value="1"/>
</dbReference>
<dbReference type="Pfam" id="PF17930">
    <property type="entry name" value="LpxI_N"/>
    <property type="match status" value="1"/>
</dbReference>
<evidence type="ECO:0000259" key="2">
    <source>
        <dbReference type="Pfam" id="PF17930"/>
    </source>
</evidence>
<proteinExistence type="predicted"/>
<dbReference type="Pfam" id="PF06230">
    <property type="entry name" value="LpxI_C"/>
    <property type="match status" value="1"/>
</dbReference>
<sequence length="273" mass="30724">MSLMLEHKQGLLAGDGTLPVKMAQYAKENGFEVICISFSRDNLSQLKKYCSKVYSCHPGEINRIEKILMEEEIKQATFLGKVNKSVLLQLYKFDSRAIEILKTIKRLNDDEVMLLIVNEFEKAGITVLDQTIFIKNLMIPAGVLGRHKPTKEQMEDVNYGFWLAKEMGKVDVGQSVVIKDKMAMAVEAIEGTDKCIIRGSKLAKNGASVIKVSKPKQDKRFDIPTVGLRTLKTMKKYKANLLAVEANETIIVDQEKVIKYADEHKIVLMAVSL</sequence>
<feature type="domain" description="LpxI C-terminal" evidence="1">
    <location>
        <begin position="140"/>
        <end position="269"/>
    </location>
</feature>
<dbReference type="EC" id="3.6.1.54" evidence="3"/>
<dbReference type="GO" id="GO:0016787">
    <property type="term" value="F:hydrolase activity"/>
    <property type="evidence" value="ECO:0007669"/>
    <property type="project" value="UniProtKB-KW"/>
</dbReference>
<accession>A0A9D9DQR9</accession>
<dbReference type="AlphaFoldDB" id="A0A9D9DQR9"/>
<organism evidence="3 4">
    <name type="scientific">Candidatus Scatousia excrementipullorum</name>
    <dbReference type="NCBI Taxonomy" id="2840936"/>
    <lineage>
        <taxon>Bacteria</taxon>
        <taxon>Candidatus Scatousia</taxon>
    </lineage>
</organism>
<dbReference type="EMBL" id="JADIND010000207">
    <property type="protein sequence ID" value="MBO8431577.1"/>
    <property type="molecule type" value="Genomic_DNA"/>
</dbReference>
<dbReference type="InterPro" id="IPR053174">
    <property type="entry name" value="LpxI"/>
</dbReference>
<evidence type="ECO:0000313" key="3">
    <source>
        <dbReference type="EMBL" id="MBO8431577.1"/>
    </source>
</evidence>
<keyword evidence="3" id="KW-0378">Hydrolase</keyword>
<dbReference type="InterPro" id="IPR041255">
    <property type="entry name" value="LpxI_N"/>
</dbReference>
<dbReference type="PANTHER" id="PTHR39962:SF1">
    <property type="entry name" value="LPXI FAMILY PROTEIN"/>
    <property type="match status" value="1"/>
</dbReference>
<feature type="domain" description="LpxI N-terminal" evidence="2">
    <location>
        <begin position="10"/>
        <end position="137"/>
    </location>
</feature>
<gene>
    <name evidence="3" type="primary">lpxI</name>
    <name evidence="3" type="ORF">IAC76_09345</name>
</gene>
<evidence type="ECO:0000313" key="4">
    <source>
        <dbReference type="Proteomes" id="UP000823632"/>
    </source>
</evidence>
<evidence type="ECO:0000259" key="1">
    <source>
        <dbReference type="Pfam" id="PF06230"/>
    </source>
</evidence>
<dbReference type="InterPro" id="IPR043167">
    <property type="entry name" value="LpxI_C_sf"/>
</dbReference>
<reference evidence="3" key="2">
    <citation type="journal article" date="2021" name="PeerJ">
        <title>Extensive microbial diversity within the chicken gut microbiome revealed by metagenomics and culture.</title>
        <authorList>
            <person name="Gilroy R."/>
            <person name="Ravi A."/>
            <person name="Getino M."/>
            <person name="Pursley I."/>
            <person name="Horton D.L."/>
            <person name="Alikhan N.F."/>
            <person name="Baker D."/>
            <person name="Gharbi K."/>
            <person name="Hall N."/>
            <person name="Watson M."/>
            <person name="Adriaenssens E.M."/>
            <person name="Foster-Nyarko E."/>
            <person name="Jarju S."/>
            <person name="Secka A."/>
            <person name="Antonio M."/>
            <person name="Oren A."/>
            <person name="Chaudhuri R.R."/>
            <person name="La Ragione R."/>
            <person name="Hildebrand F."/>
            <person name="Pallen M.J."/>
        </authorList>
    </citation>
    <scope>NUCLEOTIDE SEQUENCE</scope>
    <source>
        <strain evidence="3">10192</strain>
    </source>
</reference>